<feature type="domain" description="MULE transposase" evidence="2">
    <location>
        <begin position="141"/>
        <end position="225"/>
    </location>
</feature>
<dbReference type="PANTHER" id="PTHR47718">
    <property type="entry name" value="OS01G0519700 PROTEIN"/>
    <property type="match status" value="1"/>
</dbReference>
<sequence length="495" mass="57235">MNQPEQKESISVSDGEEYEADEEWTEHEDTINDDNLSDQQYIEGPVVEIRPAKNIRLLEVQAGGSDRMRCTPKDCRNYILQQRRMRTLACDAAAIQNFFASMQMKDDEFFYVIDTDNAARLHNVVWVHTHCKYAYREFSDVVCFDTTYLVNQWRMPFASFVSVNQHKHSILLGCALLTSEDIETYKFVFSTWLAAMGNVPPTTILTDQCESIKAAITEVFLDTIHSSLKQFVEQYELALRFKYEKELQAEADSRKTHAAPSSGFDWDMQIQTHYTQTIYDAFAAKHLKRLYHCEIEKHPDFNAVEGVEKYSVTDYSIFSYFHGNQFVYTVEYRPDNQYLDCNCKNFQSEGKFFQGGYPSMTDEYKKYNSLKKWFDRNCDVVLDNNAKYVDFKNVLKGRFNVYYDSNDNMAVPSVGDLESDDDVTFITNPREVRSRGRPPINRCRTARDNIYRRGGGRWTRTYYDASQEGETSQGGGRRGGGRRVGRGGQGGGRID</sequence>
<evidence type="ECO:0000259" key="2">
    <source>
        <dbReference type="Pfam" id="PF10551"/>
    </source>
</evidence>
<organism evidence="3 4">
    <name type="scientific">Solanum tuberosum</name>
    <name type="common">Potato</name>
    <dbReference type="NCBI Taxonomy" id="4113"/>
    <lineage>
        <taxon>Eukaryota</taxon>
        <taxon>Viridiplantae</taxon>
        <taxon>Streptophyta</taxon>
        <taxon>Embryophyta</taxon>
        <taxon>Tracheophyta</taxon>
        <taxon>Spermatophyta</taxon>
        <taxon>Magnoliopsida</taxon>
        <taxon>eudicotyledons</taxon>
        <taxon>Gunneridae</taxon>
        <taxon>Pentapetalae</taxon>
        <taxon>asterids</taxon>
        <taxon>lamiids</taxon>
        <taxon>Solanales</taxon>
        <taxon>Solanaceae</taxon>
        <taxon>Solanoideae</taxon>
        <taxon>Solaneae</taxon>
        <taxon>Solanum</taxon>
    </lineage>
</organism>
<dbReference type="EMBL" id="JAIVGD010000028">
    <property type="protein sequence ID" value="KAH0738194.1"/>
    <property type="molecule type" value="Genomic_DNA"/>
</dbReference>
<comment type="caution">
    <text evidence="3">The sequence shown here is derived from an EMBL/GenBank/DDBJ whole genome shotgun (WGS) entry which is preliminary data.</text>
</comment>
<accession>A0ABQ7TVC2</accession>
<proteinExistence type="predicted"/>
<dbReference type="InterPro" id="IPR018289">
    <property type="entry name" value="MULE_transposase_dom"/>
</dbReference>
<feature type="region of interest" description="Disordered" evidence="1">
    <location>
        <begin position="1"/>
        <end position="36"/>
    </location>
</feature>
<keyword evidence="4" id="KW-1185">Reference proteome</keyword>
<gene>
    <name evidence="3" type="ORF">KY290_036899</name>
</gene>
<reference evidence="3 4" key="1">
    <citation type="journal article" date="2021" name="bioRxiv">
        <title>Chromosome-scale and haplotype-resolved genome assembly of a tetraploid potato cultivar.</title>
        <authorList>
            <person name="Sun H."/>
            <person name="Jiao W.-B."/>
            <person name="Krause K."/>
            <person name="Campoy J.A."/>
            <person name="Goel M."/>
            <person name="Folz-Donahue K."/>
            <person name="Kukat C."/>
            <person name="Huettel B."/>
            <person name="Schneeberger K."/>
        </authorList>
    </citation>
    <scope>NUCLEOTIDE SEQUENCE [LARGE SCALE GENOMIC DNA]</scope>
    <source>
        <strain evidence="3">SolTubOtavaFocal</strain>
        <tissue evidence="3">Leaves</tissue>
    </source>
</reference>
<feature type="compositionally biased region" description="Acidic residues" evidence="1">
    <location>
        <begin position="14"/>
        <end position="36"/>
    </location>
</feature>
<feature type="compositionally biased region" description="Gly residues" evidence="1">
    <location>
        <begin position="486"/>
        <end position="495"/>
    </location>
</feature>
<evidence type="ECO:0000313" key="3">
    <source>
        <dbReference type="EMBL" id="KAH0738194.1"/>
    </source>
</evidence>
<protein>
    <recommendedName>
        <fullName evidence="2">MULE transposase domain-containing protein</fullName>
    </recommendedName>
</protein>
<name>A0ABQ7TVC2_SOLTU</name>
<feature type="region of interest" description="Disordered" evidence="1">
    <location>
        <begin position="462"/>
        <end position="495"/>
    </location>
</feature>
<dbReference type="Proteomes" id="UP000826656">
    <property type="component" value="Unassembled WGS sequence"/>
</dbReference>
<dbReference type="Pfam" id="PF10551">
    <property type="entry name" value="MULE"/>
    <property type="match status" value="1"/>
</dbReference>
<evidence type="ECO:0000313" key="4">
    <source>
        <dbReference type="Proteomes" id="UP000826656"/>
    </source>
</evidence>
<evidence type="ECO:0000256" key="1">
    <source>
        <dbReference type="SAM" id="MobiDB-lite"/>
    </source>
</evidence>
<dbReference type="PANTHER" id="PTHR47718:SF17">
    <property type="entry name" value="PROTEIN FAR1-RELATED SEQUENCE 5-LIKE"/>
    <property type="match status" value="1"/>
</dbReference>